<dbReference type="Proteomes" id="UP001060215">
    <property type="component" value="Chromosome 6"/>
</dbReference>
<gene>
    <name evidence="1" type="ORF">LOK49_LG03G01129</name>
</gene>
<dbReference type="EMBL" id="CM045763">
    <property type="protein sequence ID" value="KAI8021750.1"/>
    <property type="molecule type" value="Genomic_DNA"/>
</dbReference>
<keyword evidence="2" id="KW-1185">Reference proteome</keyword>
<sequence>MQSSQLTKTVKTSENSPTFSNTSTHSEKWTSELWTISSIVFDCNSSPLFLSKRNQTKSKAPTGTRPIASDRKRPQSTRQAPPVSNRASQNSRSDHESEIRPSNHGGDLFVNHGQRSPPKARSRLLQPIGPQCRPRPRPVPDLAVVWLLSEAGGPSQKSRHPTFSPLQTRHQRMRQQKVAELVYYARKCGREGDAVDIGRAGFRTTMNVLSNTIFWRILQT</sequence>
<proteinExistence type="predicted"/>
<protein>
    <submittedName>
        <fullName evidence="1">Geraniol 8-hydroxylase</fullName>
    </submittedName>
</protein>
<evidence type="ECO:0000313" key="1">
    <source>
        <dbReference type="EMBL" id="KAI8021750.1"/>
    </source>
</evidence>
<evidence type="ECO:0000313" key="2">
    <source>
        <dbReference type="Proteomes" id="UP001060215"/>
    </source>
</evidence>
<name>A0ACC0IA83_9ERIC</name>
<comment type="caution">
    <text evidence="1">The sequence shown here is derived from an EMBL/GenBank/DDBJ whole genome shotgun (WGS) entry which is preliminary data.</text>
</comment>
<organism evidence="1 2">
    <name type="scientific">Camellia lanceoleosa</name>
    <dbReference type="NCBI Taxonomy" id="1840588"/>
    <lineage>
        <taxon>Eukaryota</taxon>
        <taxon>Viridiplantae</taxon>
        <taxon>Streptophyta</taxon>
        <taxon>Embryophyta</taxon>
        <taxon>Tracheophyta</taxon>
        <taxon>Spermatophyta</taxon>
        <taxon>Magnoliopsida</taxon>
        <taxon>eudicotyledons</taxon>
        <taxon>Gunneridae</taxon>
        <taxon>Pentapetalae</taxon>
        <taxon>asterids</taxon>
        <taxon>Ericales</taxon>
        <taxon>Theaceae</taxon>
        <taxon>Camellia</taxon>
    </lineage>
</organism>
<accession>A0ACC0IA83</accession>
<reference evidence="1 2" key="1">
    <citation type="journal article" date="2022" name="Plant J.">
        <title>Chromosome-level genome of Camellia lanceoleosa provides a valuable resource for understanding genome evolution and self-incompatibility.</title>
        <authorList>
            <person name="Gong W."/>
            <person name="Xiao S."/>
            <person name="Wang L."/>
            <person name="Liao Z."/>
            <person name="Chang Y."/>
            <person name="Mo W."/>
            <person name="Hu G."/>
            <person name="Li W."/>
            <person name="Zhao G."/>
            <person name="Zhu H."/>
            <person name="Hu X."/>
            <person name="Ji K."/>
            <person name="Xiang X."/>
            <person name="Song Q."/>
            <person name="Yuan D."/>
            <person name="Jin S."/>
            <person name="Zhang L."/>
        </authorList>
    </citation>
    <scope>NUCLEOTIDE SEQUENCE [LARGE SCALE GENOMIC DNA]</scope>
    <source>
        <strain evidence="1">SQ_2022a</strain>
    </source>
</reference>